<organism evidence="7">
    <name type="scientific">hydrothermal vent metagenome</name>
    <dbReference type="NCBI Taxonomy" id="652676"/>
    <lineage>
        <taxon>unclassified sequences</taxon>
        <taxon>metagenomes</taxon>
        <taxon>ecological metagenomes</taxon>
    </lineage>
</organism>
<evidence type="ECO:0000256" key="1">
    <source>
        <dbReference type="ARBA" id="ARBA00004651"/>
    </source>
</evidence>
<feature type="transmembrane region" description="Helical" evidence="6">
    <location>
        <begin position="7"/>
        <end position="26"/>
    </location>
</feature>
<comment type="subcellular location">
    <subcellularLocation>
        <location evidence="1">Cell membrane</location>
        <topology evidence="1">Multi-pass membrane protein</topology>
    </subcellularLocation>
</comment>
<evidence type="ECO:0000313" key="7">
    <source>
        <dbReference type="EMBL" id="CUS55328.1"/>
    </source>
</evidence>
<feature type="transmembrane region" description="Helical" evidence="6">
    <location>
        <begin position="134"/>
        <end position="156"/>
    </location>
</feature>
<proteinExistence type="predicted"/>
<feature type="transmembrane region" description="Helical" evidence="6">
    <location>
        <begin position="84"/>
        <end position="101"/>
    </location>
</feature>
<dbReference type="PANTHER" id="PTHR30482:SF20">
    <property type="entry name" value="HIGH-AFFINITY BRANCHED-CHAIN AMINO ACID TRANSPORT SYSTEM PERMEASE PROTEIN LIVM"/>
    <property type="match status" value="1"/>
</dbReference>
<dbReference type="InterPro" id="IPR001851">
    <property type="entry name" value="ABC_transp_permease"/>
</dbReference>
<gene>
    <name evidence="7" type="ORF">MGWOODY_XGa2656</name>
</gene>
<reference evidence="7" key="1">
    <citation type="submission" date="2015-10" db="EMBL/GenBank/DDBJ databases">
        <authorList>
            <person name="Gilbert D.G."/>
        </authorList>
    </citation>
    <scope>NUCLEOTIDE SEQUENCE</scope>
</reference>
<evidence type="ECO:0000256" key="2">
    <source>
        <dbReference type="ARBA" id="ARBA00022475"/>
    </source>
</evidence>
<dbReference type="GO" id="GO:0005886">
    <property type="term" value="C:plasma membrane"/>
    <property type="evidence" value="ECO:0007669"/>
    <property type="project" value="UniProtKB-SubCell"/>
</dbReference>
<evidence type="ECO:0000256" key="3">
    <source>
        <dbReference type="ARBA" id="ARBA00022692"/>
    </source>
</evidence>
<evidence type="ECO:0000256" key="5">
    <source>
        <dbReference type="ARBA" id="ARBA00023136"/>
    </source>
</evidence>
<dbReference type="EMBL" id="CZRL01000134">
    <property type="protein sequence ID" value="CUS55328.1"/>
    <property type="molecule type" value="Genomic_DNA"/>
</dbReference>
<keyword evidence="5 6" id="KW-0472">Membrane</keyword>
<keyword evidence="3 6" id="KW-0812">Transmembrane</keyword>
<protein>
    <submittedName>
        <fullName evidence="7">Branched-chain amino acid transport system permease protein LivM (TC 3.A.1.4.1)</fullName>
    </submittedName>
</protein>
<feature type="transmembrane region" description="Helical" evidence="6">
    <location>
        <begin position="59"/>
        <end position="78"/>
    </location>
</feature>
<dbReference type="CDD" id="cd06581">
    <property type="entry name" value="TM_PBP1_LivM_like"/>
    <property type="match status" value="1"/>
</dbReference>
<feature type="transmembrane region" description="Helical" evidence="6">
    <location>
        <begin position="263"/>
        <end position="282"/>
    </location>
</feature>
<evidence type="ECO:0000256" key="6">
    <source>
        <dbReference type="SAM" id="Phobius"/>
    </source>
</evidence>
<name>A0A160TWT2_9ZZZZ</name>
<feature type="transmembrane region" description="Helical" evidence="6">
    <location>
        <begin position="188"/>
        <end position="206"/>
    </location>
</feature>
<accession>A0A160TWT2</accession>
<evidence type="ECO:0000256" key="4">
    <source>
        <dbReference type="ARBA" id="ARBA00022989"/>
    </source>
</evidence>
<dbReference type="PANTHER" id="PTHR30482">
    <property type="entry name" value="HIGH-AFFINITY BRANCHED-CHAIN AMINO ACID TRANSPORT SYSTEM PERMEASE"/>
    <property type="match status" value="1"/>
</dbReference>
<dbReference type="AlphaFoldDB" id="A0A160TWT2"/>
<dbReference type="GO" id="GO:0015658">
    <property type="term" value="F:branched-chain amino acid transmembrane transporter activity"/>
    <property type="evidence" value="ECO:0007669"/>
    <property type="project" value="InterPro"/>
</dbReference>
<sequence length="303" mass="32888">MDYYLNLINTIGIHTLLGLSAYLLILTGQVSMAQAGFFGIGAYTAAILTVIFEWSILSAIGAAMLVSGGVAFLVGFPALRVKGLMLVVATVAFSEFARMFFYNVKWRVIRDGAEIGPNGTMGFPEIRYFNDNGWLNWEVTIFLWVFVAIVMALIWWSDKTRIGAVLRAVGEDELAADSTGINVTVVKVAAMTAGGVIAGLAGSLYAHQVTDLDHHTFTVLLATFAIAYPILGGLSNVFGTLIAVLFIQGLLVEGLRFLGDWRMLLFGVLIILAMNIKPLGLFDNQTIRILRNALGVKRQSDSV</sequence>
<keyword evidence="4 6" id="KW-1133">Transmembrane helix</keyword>
<dbReference type="InterPro" id="IPR043428">
    <property type="entry name" value="LivM-like"/>
</dbReference>
<keyword evidence="2" id="KW-1003">Cell membrane</keyword>
<dbReference type="Pfam" id="PF02653">
    <property type="entry name" value="BPD_transp_2"/>
    <property type="match status" value="1"/>
</dbReference>
<feature type="transmembrane region" description="Helical" evidence="6">
    <location>
        <begin position="32"/>
        <end position="52"/>
    </location>
</feature>
<feature type="transmembrane region" description="Helical" evidence="6">
    <location>
        <begin position="218"/>
        <end position="251"/>
    </location>
</feature>